<evidence type="ECO:0000256" key="4">
    <source>
        <dbReference type="ARBA" id="ARBA00022989"/>
    </source>
</evidence>
<evidence type="ECO:0000256" key="3">
    <source>
        <dbReference type="ARBA" id="ARBA00022692"/>
    </source>
</evidence>
<evidence type="ECO:0000313" key="8">
    <source>
        <dbReference type="EMBL" id="PPK93172.1"/>
    </source>
</evidence>
<keyword evidence="2" id="KW-1003">Cell membrane</keyword>
<protein>
    <submittedName>
        <fullName evidence="8">Phage shock protein PspC (Stress-responsive transcriptional regulator)</fullName>
    </submittedName>
</protein>
<dbReference type="RefSeq" id="WP_104434044.1">
    <property type="nucleotide sequence ID" value="NZ_PTJD01000011.1"/>
</dbReference>
<evidence type="ECO:0000256" key="2">
    <source>
        <dbReference type="ARBA" id="ARBA00022475"/>
    </source>
</evidence>
<feature type="transmembrane region" description="Helical" evidence="6">
    <location>
        <begin position="42"/>
        <end position="65"/>
    </location>
</feature>
<comment type="caution">
    <text evidence="8">The sequence shown here is derived from an EMBL/GenBank/DDBJ whole genome shotgun (WGS) entry which is preliminary data.</text>
</comment>
<dbReference type="InterPro" id="IPR052027">
    <property type="entry name" value="PspC"/>
</dbReference>
<keyword evidence="3 6" id="KW-0812">Transmembrane</keyword>
<dbReference type="Pfam" id="PF04024">
    <property type="entry name" value="PspC"/>
    <property type="match status" value="1"/>
</dbReference>
<name>A0A2S6IG33_9ACTN</name>
<evidence type="ECO:0000259" key="7">
    <source>
        <dbReference type="Pfam" id="PF04024"/>
    </source>
</evidence>
<comment type="subcellular location">
    <subcellularLocation>
        <location evidence="1">Cell membrane</location>
        <topology evidence="1">Single-pass membrane protein</topology>
    </subcellularLocation>
</comment>
<evidence type="ECO:0000256" key="5">
    <source>
        <dbReference type="ARBA" id="ARBA00023136"/>
    </source>
</evidence>
<dbReference type="Proteomes" id="UP000239485">
    <property type="component" value="Unassembled WGS sequence"/>
</dbReference>
<keyword evidence="5 6" id="KW-0472">Membrane</keyword>
<evidence type="ECO:0000256" key="1">
    <source>
        <dbReference type="ARBA" id="ARBA00004162"/>
    </source>
</evidence>
<evidence type="ECO:0000313" key="9">
    <source>
        <dbReference type="Proteomes" id="UP000239485"/>
    </source>
</evidence>
<proteinExistence type="predicted"/>
<organism evidence="8 9">
    <name type="scientific">Kineococcus xinjiangensis</name>
    <dbReference type="NCBI Taxonomy" id="512762"/>
    <lineage>
        <taxon>Bacteria</taxon>
        <taxon>Bacillati</taxon>
        <taxon>Actinomycetota</taxon>
        <taxon>Actinomycetes</taxon>
        <taxon>Kineosporiales</taxon>
        <taxon>Kineosporiaceae</taxon>
        <taxon>Kineococcus</taxon>
    </lineage>
</organism>
<keyword evidence="4 6" id="KW-1133">Transmembrane helix</keyword>
<gene>
    <name evidence="8" type="ORF">CLV92_11189</name>
</gene>
<dbReference type="GO" id="GO:0005886">
    <property type="term" value="C:plasma membrane"/>
    <property type="evidence" value="ECO:0007669"/>
    <property type="project" value="UniProtKB-SubCell"/>
</dbReference>
<dbReference type="PANTHER" id="PTHR33885">
    <property type="entry name" value="PHAGE SHOCK PROTEIN C"/>
    <property type="match status" value="1"/>
</dbReference>
<keyword evidence="9" id="KW-1185">Reference proteome</keyword>
<dbReference type="InterPro" id="IPR007168">
    <property type="entry name" value="Phageshock_PspC_N"/>
</dbReference>
<sequence>MNVIHQNFERQGLVRPHDGRLFAGVCAGVAQRFGMDPWAVRALFAVSLAVLPGSQVIAYPVLWLLMPEERSTSVPAAPHPPSA</sequence>
<dbReference type="EMBL" id="PTJD01000011">
    <property type="protein sequence ID" value="PPK93172.1"/>
    <property type="molecule type" value="Genomic_DNA"/>
</dbReference>
<dbReference type="AlphaFoldDB" id="A0A2S6IG33"/>
<accession>A0A2S6IG33</accession>
<dbReference type="PANTHER" id="PTHR33885:SF3">
    <property type="entry name" value="PHAGE SHOCK PROTEIN C"/>
    <property type="match status" value="1"/>
</dbReference>
<reference evidence="8 9" key="1">
    <citation type="submission" date="2018-02" db="EMBL/GenBank/DDBJ databases">
        <title>Genomic Encyclopedia of Archaeal and Bacterial Type Strains, Phase II (KMG-II): from individual species to whole genera.</title>
        <authorList>
            <person name="Goeker M."/>
        </authorList>
    </citation>
    <scope>NUCLEOTIDE SEQUENCE [LARGE SCALE GENOMIC DNA]</scope>
    <source>
        <strain evidence="8 9">DSM 22857</strain>
    </source>
</reference>
<evidence type="ECO:0000256" key="6">
    <source>
        <dbReference type="SAM" id="Phobius"/>
    </source>
</evidence>
<dbReference type="OrthoDB" id="7359894at2"/>
<feature type="domain" description="Phage shock protein PspC N-terminal" evidence="7">
    <location>
        <begin position="12"/>
        <end position="69"/>
    </location>
</feature>